<sequence length="97" mass="11059">MLIIRMQRVGRKNIPSFRMVITEKKRAPKSGAYLEMLGSYNPQTKKTELKNDRIKHWIMQGAQISATAHNILVNAKIIEAKKINKAKRSKVVDITGN</sequence>
<dbReference type="GO" id="GO:0005737">
    <property type="term" value="C:cytoplasm"/>
    <property type="evidence" value="ECO:0007669"/>
    <property type="project" value="UniProtKB-ARBA"/>
</dbReference>
<dbReference type="Pfam" id="PF00886">
    <property type="entry name" value="Ribosomal_S16"/>
    <property type="match status" value="1"/>
</dbReference>
<proteinExistence type="inferred from homology"/>
<evidence type="ECO:0000313" key="5">
    <source>
        <dbReference type="Proteomes" id="UP000177334"/>
    </source>
</evidence>
<dbReference type="EMBL" id="MFIP01000012">
    <property type="protein sequence ID" value="OGF92394.1"/>
    <property type="molecule type" value="Genomic_DNA"/>
</dbReference>
<keyword evidence="1 3" id="KW-0689">Ribosomal protein</keyword>
<evidence type="ECO:0000256" key="1">
    <source>
        <dbReference type="ARBA" id="ARBA00022980"/>
    </source>
</evidence>
<dbReference type="InterPro" id="IPR023803">
    <property type="entry name" value="Ribosomal_bS16_dom_sf"/>
</dbReference>
<organism evidence="4 5">
    <name type="scientific">Candidatus Giovannonibacteria bacterium RIFCSPLOWO2_12_FULL_43_26</name>
    <dbReference type="NCBI Taxonomy" id="1798363"/>
    <lineage>
        <taxon>Bacteria</taxon>
        <taxon>Candidatus Giovannoniibacteriota</taxon>
    </lineage>
</organism>
<evidence type="ECO:0000256" key="3">
    <source>
        <dbReference type="HAMAP-Rule" id="MF_00385"/>
    </source>
</evidence>
<dbReference type="SUPFAM" id="SSF54565">
    <property type="entry name" value="Ribosomal protein S16"/>
    <property type="match status" value="1"/>
</dbReference>
<keyword evidence="2 3" id="KW-0687">Ribonucleoprotein</keyword>
<gene>
    <name evidence="3" type="primary">rpsP</name>
    <name evidence="4" type="ORF">A3H05_03485</name>
</gene>
<dbReference type="Gene3D" id="3.30.1320.10">
    <property type="match status" value="1"/>
</dbReference>
<dbReference type="PANTHER" id="PTHR12919">
    <property type="entry name" value="30S RIBOSOMAL PROTEIN S16"/>
    <property type="match status" value="1"/>
</dbReference>
<comment type="similarity">
    <text evidence="3">Belongs to the bacterial ribosomal protein bS16 family.</text>
</comment>
<accession>A0A1F5XWX0</accession>
<comment type="caution">
    <text evidence="4">The sequence shown here is derived from an EMBL/GenBank/DDBJ whole genome shotgun (WGS) entry which is preliminary data.</text>
</comment>
<dbReference type="GO" id="GO:0003735">
    <property type="term" value="F:structural constituent of ribosome"/>
    <property type="evidence" value="ECO:0007669"/>
    <property type="project" value="InterPro"/>
</dbReference>
<evidence type="ECO:0000313" key="4">
    <source>
        <dbReference type="EMBL" id="OGF92394.1"/>
    </source>
</evidence>
<dbReference type="GO" id="GO:0015935">
    <property type="term" value="C:small ribosomal subunit"/>
    <property type="evidence" value="ECO:0007669"/>
    <property type="project" value="TreeGrafter"/>
</dbReference>
<evidence type="ECO:0000256" key="2">
    <source>
        <dbReference type="ARBA" id="ARBA00023274"/>
    </source>
</evidence>
<dbReference type="PANTHER" id="PTHR12919:SF20">
    <property type="entry name" value="SMALL RIBOSOMAL SUBUNIT PROTEIN BS16M"/>
    <property type="match status" value="1"/>
</dbReference>
<dbReference type="GO" id="GO:0006412">
    <property type="term" value="P:translation"/>
    <property type="evidence" value="ECO:0007669"/>
    <property type="project" value="UniProtKB-UniRule"/>
</dbReference>
<dbReference type="AlphaFoldDB" id="A0A1F5XWX0"/>
<reference evidence="4 5" key="1">
    <citation type="journal article" date="2016" name="Nat. Commun.">
        <title>Thousands of microbial genomes shed light on interconnected biogeochemical processes in an aquifer system.</title>
        <authorList>
            <person name="Anantharaman K."/>
            <person name="Brown C.T."/>
            <person name="Hug L.A."/>
            <person name="Sharon I."/>
            <person name="Castelle C.J."/>
            <person name="Probst A.J."/>
            <person name="Thomas B.C."/>
            <person name="Singh A."/>
            <person name="Wilkins M.J."/>
            <person name="Karaoz U."/>
            <person name="Brodie E.L."/>
            <person name="Williams K.H."/>
            <person name="Hubbard S.S."/>
            <person name="Banfield J.F."/>
        </authorList>
    </citation>
    <scope>NUCLEOTIDE SEQUENCE [LARGE SCALE GENOMIC DNA]</scope>
</reference>
<dbReference type="InterPro" id="IPR000307">
    <property type="entry name" value="Ribosomal_bS16"/>
</dbReference>
<protein>
    <recommendedName>
        <fullName evidence="3">Small ribosomal subunit protein bS16</fullName>
    </recommendedName>
</protein>
<name>A0A1F5XWX0_9BACT</name>
<dbReference type="HAMAP" id="MF_00385">
    <property type="entry name" value="Ribosomal_bS16"/>
    <property type="match status" value="1"/>
</dbReference>
<dbReference type="NCBIfam" id="TIGR00002">
    <property type="entry name" value="S16"/>
    <property type="match status" value="1"/>
</dbReference>
<dbReference type="Proteomes" id="UP000177334">
    <property type="component" value="Unassembled WGS sequence"/>
</dbReference>